<dbReference type="AlphaFoldDB" id="A0A7M5V5L0"/>
<accession>A0A7M5V5L0</accession>
<protein>
    <recommendedName>
        <fullName evidence="2">DZIP3-like HEPN domain-containing protein</fullName>
    </recommendedName>
</protein>
<keyword evidence="1" id="KW-0175">Coiled coil</keyword>
<dbReference type="Proteomes" id="UP000594262">
    <property type="component" value="Unplaced"/>
</dbReference>
<feature type="coiled-coil region" evidence="1">
    <location>
        <begin position="245"/>
        <end position="287"/>
    </location>
</feature>
<dbReference type="OrthoDB" id="6038459at2759"/>
<dbReference type="InterPro" id="IPR041249">
    <property type="entry name" value="HEPN_DZIP3"/>
</dbReference>
<reference evidence="3" key="1">
    <citation type="submission" date="2021-01" db="UniProtKB">
        <authorList>
            <consortium name="EnsemblMetazoa"/>
        </authorList>
    </citation>
    <scope>IDENTIFICATION</scope>
</reference>
<evidence type="ECO:0000256" key="1">
    <source>
        <dbReference type="SAM" id="Coils"/>
    </source>
</evidence>
<name>A0A7M5V5L0_9CNID</name>
<evidence type="ECO:0000313" key="4">
    <source>
        <dbReference type="Proteomes" id="UP000594262"/>
    </source>
</evidence>
<sequence>MGSEFSTLVNTNKYWTKCVLALIVHGKKALLRVFHNDIGGNYVGLPKDPAQLYNFFNQPKNRKILNKLKSSKTLKQDQFDLILPPNSNLCNSNSFDVTLIVLLVITFVNIPAPLGGWKKVPKANDQSLAAFVVLIRNLRNLVLHGSLDDFDEPYFKKIWKDIKDCLIGLQYDQTMLKDFDELLTNDKVMFDFQDGADFVEGLFNELEEEIKKKFDSNFKQQENELKKKLVSMKKDILQSALNTLNEVAKKRLEDCKLEIRKETSERIEDLRTDFEHEQDEMKDVQCKIIDDQQKTEERMDVFEHEQDKIKVVQSKIIDDQRKMEERMDIISHKRKLTMTEPSHTLHPSKVLRVEKITPKDVAFTTDEAIIPHSVQCWKIQKETKMKQSIKNITSTNINQKAWIQCEVDIKSGYTYEFVFNTDRADDSKITVQLPGNHHHTSRKGETLVYAHNCGRPSNIHAFEVSDENGI</sequence>
<dbReference type="Pfam" id="PF18738">
    <property type="entry name" value="HEPN_DZIP3"/>
    <property type="match status" value="1"/>
</dbReference>
<keyword evidence="4" id="KW-1185">Reference proteome</keyword>
<proteinExistence type="predicted"/>
<dbReference type="EnsemblMetazoa" id="CLYHEMT010020.1">
    <property type="protein sequence ID" value="CLYHEMP010020.1"/>
    <property type="gene ID" value="CLYHEMG010020"/>
</dbReference>
<evidence type="ECO:0000313" key="3">
    <source>
        <dbReference type="EnsemblMetazoa" id="CLYHEMP010020.1"/>
    </source>
</evidence>
<organism evidence="3 4">
    <name type="scientific">Clytia hemisphaerica</name>
    <dbReference type="NCBI Taxonomy" id="252671"/>
    <lineage>
        <taxon>Eukaryota</taxon>
        <taxon>Metazoa</taxon>
        <taxon>Cnidaria</taxon>
        <taxon>Hydrozoa</taxon>
        <taxon>Hydroidolina</taxon>
        <taxon>Leptothecata</taxon>
        <taxon>Obeliida</taxon>
        <taxon>Clytiidae</taxon>
        <taxon>Clytia</taxon>
    </lineage>
</organism>
<feature type="domain" description="DZIP3-like HEPN" evidence="2">
    <location>
        <begin position="50"/>
        <end position="182"/>
    </location>
</feature>
<evidence type="ECO:0000259" key="2">
    <source>
        <dbReference type="Pfam" id="PF18738"/>
    </source>
</evidence>